<feature type="region of interest" description="Disordered" evidence="1">
    <location>
        <begin position="81"/>
        <end position="108"/>
    </location>
</feature>
<keyword evidence="2" id="KW-0732">Signal</keyword>
<feature type="signal peptide" evidence="2">
    <location>
        <begin position="1"/>
        <end position="24"/>
    </location>
</feature>
<feature type="region of interest" description="Disordered" evidence="1">
    <location>
        <begin position="563"/>
        <end position="627"/>
    </location>
</feature>
<gene>
    <name evidence="3" type="ORF">EDEG_01468</name>
</gene>
<evidence type="ECO:0000256" key="2">
    <source>
        <dbReference type="SAM" id="SignalP"/>
    </source>
</evidence>
<accession>J9D9S0</accession>
<feature type="compositionally biased region" description="Polar residues" evidence="1">
    <location>
        <begin position="563"/>
        <end position="587"/>
    </location>
</feature>
<keyword evidence="4" id="KW-1185">Reference proteome</keyword>
<sequence length="627" mass="69025">MEIRMIKNMSSFILFHIPSILCSTAPEEKESPTTSTINPQNVVNAVQKLINEQSDSIQDKFQEQMQFIRNQLESLRTEFEKNIASSSSAPTDDPTNSQIPESSQNDTFLFPGTEDDYKNLDELFKSYNKCYHPTACTCSNGGLCVIKVYESLSHILSNYPEWKAPNIYEILKRKPRMNKILFAVLKNITRHKNNQSKMYRFWSLNPKLRHLIDERVLDHVASVNKDIGVTAQLLSASLKNKIANKDERDLLAKELMKKSKDGKGIAELLLPFMLLNNNNTVNSDPFTTLFGSSSGNSNCGGIPQMNCSRLAGKCNLNQAARSVPCSGSSSNGGIDPLMLLAMQGDSDISNILLMQQLQNNGNTNGNNLSFNPLLLKLLNKDKSDSGDSLANLLLMQQMQGPNSSGFNPLMLKLLSKDKGDSSDQLTNLLLMQQMQGSNTGGINPLMIKLLTKDKGDSGDSLTNLLLIQQLQNNGSDSPLSNTNGINPLLLNLLSKDTSNDSQDPIQLMMLMSMLDKKPNTDSILGSNSSKNGISLEMLGLLDPSLMETVALLQLMNKNGDNIFGSNPLSQDQPARRSSSKNDTTSSYGRAANVVNDVQDEVVNETVEEQPNPDTAAEYSYGKGYGRL</sequence>
<proteinExistence type="predicted"/>
<evidence type="ECO:0000313" key="3">
    <source>
        <dbReference type="EMBL" id="EJW04254.1"/>
    </source>
</evidence>
<dbReference type="AlphaFoldDB" id="J9D9S0"/>
<feature type="chain" id="PRO_5003823022" evidence="2">
    <location>
        <begin position="25"/>
        <end position="627"/>
    </location>
</feature>
<comment type="caution">
    <text evidence="3">The sequence shown here is derived from an EMBL/GenBank/DDBJ whole genome shotgun (WGS) entry which is preliminary data.</text>
</comment>
<evidence type="ECO:0000256" key="1">
    <source>
        <dbReference type="SAM" id="MobiDB-lite"/>
    </source>
</evidence>
<dbReference type="HOGENOM" id="CLU_436151_0_0_1"/>
<dbReference type="InParanoid" id="J9D9S0"/>
<protein>
    <submittedName>
        <fullName evidence="3">Uncharacterized protein</fullName>
    </submittedName>
</protein>
<feature type="compositionally biased region" description="Polar residues" evidence="1">
    <location>
        <begin position="83"/>
        <end position="107"/>
    </location>
</feature>
<evidence type="ECO:0000313" key="4">
    <source>
        <dbReference type="Proteomes" id="UP000003163"/>
    </source>
</evidence>
<dbReference type="VEuPathDB" id="MicrosporidiaDB:EDEG_01468"/>
<name>J9D9S0_EDHAE</name>
<dbReference type="EMBL" id="AFBI03000021">
    <property type="protein sequence ID" value="EJW04254.1"/>
    <property type="molecule type" value="Genomic_DNA"/>
</dbReference>
<organism evidence="3 4">
    <name type="scientific">Edhazardia aedis (strain USNM 41457)</name>
    <name type="common">Microsporidian parasite</name>
    <dbReference type="NCBI Taxonomy" id="1003232"/>
    <lineage>
        <taxon>Eukaryota</taxon>
        <taxon>Fungi</taxon>
        <taxon>Fungi incertae sedis</taxon>
        <taxon>Microsporidia</taxon>
        <taxon>Edhazardia</taxon>
    </lineage>
</organism>
<dbReference type="Proteomes" id="UP000003163">
    <property type="component" value="Unassembled WGS sequence"/>
</dbReference>
<reference evidence="4" key="2">
    <citation type="submission" date="2015-07" db="EMBL/GenBank/DDBJ databases">
        <title>Contrasting host-pathogen interactions and genome evolution in two generalist and specialist microsporidian pathogens of mosquitoes.</title>
        <authorList>
            <consortium name="The Broad Institute Genomics Platform"/>
            <consortium name="The Broad Institute Genome Sequencing Center for Infectious Disease"/>
            <person name="Cuomo C.A."/>
            <person name="Sanscrainte N.D."/>
            <person name="Goldberg J.M."/>
            <person name="Heiman D."/>
            <person name="Young S."/>
            <person name="Zeng Q."/>
            <person name="Becnel J.J."/>
            <person name="Birren B.W."/>
        </authorList>
    </citation>
    <scope>NUCLEOTIDE SEQUENCE [LARGE SCALE GENOMIC DNA]</scope>
    <source>
        <strain evidence="4">USNM 41457</strain>
    </source>
</reference>
<reference evidence="3 4" key="1">
    <citation type="submission" date="2011-08" db="EMBL/GenBank/DDBJ databases">
        <authorList>
            <person name="Liu Z.J."/>
            <person name="Shi F.L."/>
            <person name="Lu J.Q."/>
            <person name="Li M."/>
            <person name="Wang Z.L."/>
        </authorList>
    </citation>
    <scope>NUCLEOTIDE SEQUENCE [LARGE SCALE GENOMIC DNA]</scope>
    <source>
        <strain evidence="3 4">USNM 41457</strain>
    </source>
</reference>
<feature type="compositionally biased region" description="Acidic residues" evidence="1">
    <location>
        <begin position="597"/>
        <end position="607"/>
    </location>
</feature>